<keyword evidence="4" id="KW-1185">Reference proteome</keyword>
<evidence type="ECO:0000313" key="3">
    <source>
        <dbReference type="EMBL" id="MEA5358126.1"/>
    </source>
</evidence>
<name>A0ABU5QW48_9PSEU</name>
<evidence type="ECO:0000313" key="4">
    <source>
        <dbReference type="Proteomes" id="UP001304298"/>
    </source>
</evidence>
<feature type="chain" id="PRO_5045293095" description="V8-like Glu-specific endopeptidase" evidence="2">
    <location>
        <begin position="28"/>
        <end position="334"/>
    </location>
</feature>
<reference evidence="3 4" key="1">
    <citation type="submission" date="2023-12" db="EMBL/GenBank/DDBJ databases">
        <title>Amycolatopsis sp. V23-08.</title>
        <authorList>
            <person name="Somphong A."/>
        </authorList>
    </citation>
    <scope>NUCLEOTIDE SEQUENCE [LARGE SCALE GENOMIC DNA]</scope>
    <source>
        <strain evidence="3 4">V23-08</strain>
    </source>
</reference>
<keyword evidence="1 2" id="KW-0732">Signal</keyword>
<dbReference type="PANTHER" id="PTHR15462">
    <property type="entry name" value="SERINE PROTEASE"/>
    <property type="match status" value="1"/>
</dbReference>
<dbReference type="InterPro" id="IPR043504">
    <property type="entry name" value="Peptidase_S1_PA_chymotrypsin"/>
</dbReference>
<proteinExistence type="predicted"/>
<gene>
    <name evidence="3" type="ORF">VA596_01150</name>
</gene>
<evidence type="ECO:0000256" key="2">
    <source>
        <dbReference type="SAM" id="SignalP"/>
    </source>
</evidence>
<dbReference type="InterPro" id="IPR050966">
    <property type="entry name" value="Glutamyl_endopeptidase"/>
</dbReference>
<feature type="signal peptide" evidence="2">
    <location>
        <begin position="1"/>
        <end position="27"/>
    </location>
</feature>
<protein>
    <recommendedName>
        <fullName evidence="5">V8-like Glu-specific endopeptidase</fullName>
    </recommendedName>
</protein>
<dbReference type="SUPFAM" id="SSF50494">
    <property type="entry name" value="Trypsin-like serine proteases"/>
    <property type="match status" value="1"/>
</dbReference>
<evidence type="ECO:0008006" key="5">
    <source>
        <dbReference type="Google" id="ProtNLM"/>
    </source>
</evidence>
<dbReference type="Proteomes" id="UP001304298">
    <property type="component" value="Unassembled WGS sequence"/>
</dbReference>
<dbReference type="EMBL" id="JAYFSI010000001">
    <property type="protein sequence ID" value="MEA5358126.1"/>
    <property type="molecule type" value="Genomic_DNA"/>
</dbReference>
<comment type="caution">
    <text evidence="3">The sequence shown here is derived from an EMBL/GenBank/DDBJ whole genome shotgun (WGS) entry which is preliminary data.</text>
</comment>
<dbReference type="Gene3D" id="2.40.10.10">
    <property type="entry name" value="Trypsin-like serine proteases"/>
    <property type="match status" value="2"/>
</dbReference>
<accession>A0ABU5QW48</accession>
<dbReference type="RefSeq" id="WP_323322657.1">
    <property type="nucleotide sequence ID" value="NZ_JAYFSI010000001.1"/>
</dbReference>
<evidence type="ECO:0000256" key="1">
    <source>
        <dbReference type="ARBA" id="ARBA00022729"/>
    </source>
</evidence>
<sequence length="334" mass="35030">MFQATKIPVLAAAVLAAAALGATPAHAAGTVVTHDLAVTAAQRQAVLDYWTPERIAAMPTGPSTPGAPPADGPDGAGFAPGTAVDRTIGRLFFVDRGEDESCTATLVAAANRSTVVTGGHCVHTMDLIGNDPQWTDKLLFVPGFRDNTRPYGAFVARTAFADTTWVSDDQQSGHDQAFLVLNPDEHGRRAADVTRAAQPLGIGLPGSLPAQEFGYPRAAKQPGHQGRPEFTGQRAAHCWGQPKENPGNDEVPVPRGQWGVPCDMGGGASGGPRLTAFSEKTGYGVVVGVDTEAWYLHADGSLCLDQTPDCTRYLFGPQFTTAVTEPLYQRAAAA</sequence>
<organism evidence="3 4">
    <name type="scientific">Amycolatopsis heterodermiae</name>
    <dbReference type="NCBI Taxonomy" id="3110235"/>
    <lineage>
        <taxon>Bacteria</taxon>
        <taxon>Bacillati</taxon>
        <taxon>Actinomycetota</taxon>
        <taxon>Actinomycetes</taxon>
        <taxon>Pseudonocardiales</taxon>
        <taxon>Pseudonocardiaceae</taxon>
        <taxon>Amycolatopsis</taxon>
    </lineage>
</organism>
<dbReference type="InterPro" id="IPR009003">
    <property type="entry name" value="Peptidase_S1_PA"/>
</dbReference>